<gene>
    <name evidence="8" type="ORF">A45J_2152</name>
</gene>
<proteinExistence type="inferred from homology"/>
<organism evidence="8">
    <name type="scientific">hot springs metagenome</name>
    <dbReference type="NCBI Taxonomy" id="433727"/>
    <lineage>
        <taxon>unclassified sequences</taxon>
        <taxon>metagenomes</taxon>
        <taxon>ecological metagenomes</taxon>
    </lineage>
</organism>
<name>A0A5J4L695_9ZZZZ</name>
<feature type="transmembrane region" description="Helical" evidence="7">
    <location>
        <begin position="245"/>
        <end position="262"/>
    </location>
</feature>
<evidence type="ECO:0000256" key="5">
    <source>
        <dbReference type="ARBA" id="ARBA00022989"/>
    </source>
</evidence>
<dbReference type="InterPro" id="IPR018383">
    <property type="entry name" value="UPF0324_pro"/>
</dbReference>
<feature type="transmembrane region" description="Helical" evidence="7">
    <location>
        <begin position="299"/>
        <end position="322"/>
    </location>
</feature>
<dbReference type="AlphaFoldDB" id="A0A5J4L695"/>
<keyword evidence="4 7" id="KW-0812">Transmembrane</keyword>
<dbReference type="PANTHER" id="PTHR30106:SF2">
    <property type="entry name" value="UPF0324 INNER MEMBRANE PROTEIN YEIH"/>
    <property type="match status" value="1"/>
</dbReference>
<evidence type="ECO:0000256" key="4">
    <source>
        <dbReference type="ARBA" id="ARBA00022692"/>
    </source>
</evidence>
<comment type="caution">
    <text evidence="8">The sequence shown here is derived from an EMBL/GenBank/DDBJ whole genome shotgun (WGS) entry which is preliminary data.</text>
</comment>
<dbReference type="Pfam" id="PF03601">
    <property type="entry name" value="Cons_hypoth698"/>
    <property type="match status" value="1"/>
</dbReference>
<dbReference type="PANTHER" id="PTHR30106">
    <property type="entry name" value="INNER MEMBRANE PROTEIN YEIH-RELATED"/>
    <property type="match status" value="1"/>
</dbReference>
<comment type="subcellular location">
    <subcellularLocation>
        <location evidence="1">Cell membrane</location>
        <topology evidence="1">Multi-pass membrane protein</topology>
    </subcellularLocation>
</comment>
<feature type="transmembrane region" description="Helical" evidence="7">
    <location>
        <begin position="58"/>
        <end position="76"/>
    </location>
</feature>
<keyword evidence="5 7" id="KW-1133">Transmembrane helix</keyword>
<protein>
    <submittedName>
        <fullName evidence="8">Putative sulfate exporter family transporter</fullName>
    </submittedName>
</protein>
<feature type="transmembrane region" description="Helical" evidence="7">
    <location>
        <begin position="82"/>
        <end position="100"/>
    </location>
</feature>
<reference evidence="8" key="1">
    <citation type="submission" date="2019-10" db="EMBL/GenBank/DDBJ databases">
        <title>Metagenomic sequencing of thiosulfate-disproportionating enrichment culture.</title>
        <authorList>
            <person name="Umezawa K."/>
            <person name="Kojima H."/>
            <person name="Fukui M."/>
        </authorList>
    </citation>
    <scope>NUCLEOTIDE SEQUENCE</scope>
    <source>
        <strain evidence="8">45J</strain>
    </source>
</reference>
<keyword evidence="6 7" id="KW-0472">Membrane</keyword>
<feature type="transmembrane region" description="Helical" evidence="7">
    <location>
        <begin position="140"/>
        <end position="161"/>
    </location>
</feature>
<evidence type="ECO:0000256" key="2">
    <source>
        <dbReference type="ARBA" id="ARBA00007977"/>
    </source>
</evidence>
<comment type="similarity">
    <text evidence="2">Belongs to the UPF0324 family.</text>
</comment>
<feature type="transmembrane region" description="Helical" evidence="7">
    <location>
        <begin position="269"/>
        <end position="287"/>
    </location>
</feature>
<dbReference type="GO" id="GO:0005886">
    <property type="term" value="C:plasma membrane"/>
    <property type="evidence" value="ECO:0007669"/>
    <property type="project" value="UniProtKB-SubCell"/>
</dbReference>
<feature type="transmembrane region" description="Helical" evidence="7">
    <location>
        <begin position="24"/>
        <end position="46"/>
    </location>
</feature>
<sequence length="323" mass="35028">MPGLMLTAAISALALHTGAKLTYVTPLIGAMGIGMLLRNAFIIPPAYKAGIFFSMRQILRFAVALLGIRITFDKIIGLGWEGLAIALVPLFLTMVFTVLLGRLLKVSQASSLLIGTGTSICGASAILTAGAITRSKDEDIIVAISSITVFGTISMLSYPFIFKSGFLPLTEIQYGQWAGASIHEVAQVVTAAFGGGERSGEIGILIKLTRVATLIPVALILSYLVNRGVIKHGDAYEEKSITFPFFLLGFITMVVLNSLQFFTPRAVKWIEFFDMFLLTMAMAGMGLETDFRQLMKVGYRPLFLSIFATGFITFTSLILIVWL</sequence>
<keyword evidence="3" id="KW-1003">Cell membrane</keyword>
<feature type="transmembrane region" description="Helical" evidence="7">
    <location>
        <begin position="208"/>
        <end position="225"/>
    </location>
</feature>
<evidence type="ECO:0000256" key="6">
    <source>
        <dbReference type="ARBA" id="ARBA00023136"/>
    </source>
</evidence>
<evidence type="ECO:0000256" key="1">
    <source>
        <dbReference type="ARBA" id="ARBA00004651"/>
    </source>
</evidence>
<evidence type="ECO:0000313" key="8">
    <source>
        <dbReference type="EMBL" id="GER94391.1"/>
    </source>
</evidence>
<evidence type="ECO:0000256" key="7">
    <source>
        <dbReference type="SAM" id="Phobius"/>
    </source>
</evidence>
<evidence type="ECO:0000256" key="3">
    <source>
        <dbReference type="ARBA" id="ARBA00022475"/>
    </source>
</evidence>
<dbReference type="EMBL" id="BLAB01000001">
    <property type="protein sequence ID" value="GER94391.1"/>
    <property type="molecule type" value="Genomic_DNA"/>
</dbReference>
<accession>A0A5J4L695</accession>
<feature type="transmembrane region" description="Helical" evidence="7">
    <location>
        <begin position="112"/>
        <end position="134"/>
    </location>
</feature>